<gene>
    <name evidence="2" type="ORF">PENTCL1PPCAC_19208</name>
</gene>
<evidence type="ECO:0000256" key="1">
    <source>
        <dbReference type="SAM" id="Phobius"/>
    </source>
</evidence>
<evidence type="ECO:0008006" key="4">
    <source>
        <dbReference type="Google" id="ProtNLM"/>
    </source>
</evidence>
<evidence type="ECO:0000313" key="3">
    <source>
        <dbReference type="Proteomes" id="UP001432027"/>
    </source>
</evidence>
<keyword evidence="3" id="KW-1185">Reference proteome</keyword>
<feature type="transmembrane region" description="Helical" evidence="1">
    <location>
        <begin position="32"/>
        <end position="52"/>
    </location>
</feature>
<accession>A0AAV5TRC2</accession>
<comment type="caution">
    <text evidence="2">The sequence shown here is derived from an EMBL/GenBank/DDBJ whole genome shotgun (WGS) entry which is preliminary data.</text>
</comment>
<keyword evidence="1" id="KW-0812">Transmembrane</keyword>
<keyword evidence="1" id="KW-1133">Transmembrane helix</keyword>
<organism evidence="2 3">
    <name type="scientific">Pristionchus entomophagus</name>
    <dbReference type="NCBI Taxonomy" id="358040"/>
    <lineage>
        <taxon>Eukaryota</taxon>
        <taxon>Metazoa</taxon>
        <taxon>Ecdysozoa</taxon>
        <taxon>Nematoda</taxon>
        <taxon>Chromadorea</taxon>
        <taxon>Rhabditida</taxon>
        <taxon>Rhabditina</taxon>
        <taxon>Diplogasteromorpha</taxon>
        <taxon>Diplogasteroidea</taxon>
        <taxon>Neodiplogasteridae</taxon>
        <taxon>Pristionchus</taxon>
    </lineage>
</organism>
<protein>
    <recommendedName>
        <fullName evidence="4">Secreted protein</fullName>
    </recommendedName>
</protein>
<dbReference type="AlphaFoldDB" id="A0AAV5TRC2"/>
<proteinExistence type="predicted"/>
<dbReference type="EMBL" id="BTSX01000004">
    <property type="protein sequence ID" value="GMS97033.1"/>
    <property type="molecule type" value="Genomic_DNA"/>
</dbReference>
<keyword evidence="1" id="KW-0472">Membrane</keyword>
<name>A0AAV5TRC2_9BILA</name>
<reference evidence="2" key="1">
    <citation type="submission" date="2023-10" db="EMBL/GenBank/DDBJ databases">
        <title>Genome assembly of Pristionchus species.</title>
        <authorList>
            <person name="Yoshida K."/>
            <person name="Sommer R.J."/>
        </authorList>
    </citation>
    <scope>NUCLEOTIDE SEQUENCE</scope>
    <source>
        <strain evidence="2">RS0144</strain>
    </source>
</reference>
<dbReference type="Proteomes" id="UP001432027">
    <property type="component" value="Unassembled WGS sequence"/>
</dbReference>
<feature type="non-terminal residue" evidence="2">
    <location>
        <position position="1"/>
    </location>
</feature>
<feature type="non-terminal residue" evidence="2">
    <location>
        <position position="194"/>
    </location>
</feature>
<evidence type="ECO:0000313" key="2">
    <source>
        <dbReference type="EMBL" id="GMS97033.1"/>
    </source>
</evidence>
<feature type="transmembrane region" description="Helical" evidence="1">
    <location>
        <begin position="7"/>
        <end position="26"/>
    </location>
</feature>
<sequence length="194" mass="22955">FFHSFHYLYLCFLLLKFFHLLVNSLVESRQNFFYLGLLLVKIATLEFILRVMRRSTRFLVHRTPISQLLLQFLQLLILGEDHISEMEFLHAYDNRLSDQHDLILWPTEHLESLHQLVHCRIHFLLGVFLLIRILIEFILDLEETFVGRLSLFIRWTILVDSRAQLLPDENKLILLRPSSSFLSLPSAISSHGCN</sequence>